<keyword evidence="2" id="KW-1185">Reference proteome</keyword>
<organism evidence="1 2">
    <name type="scientific">Ixodes persulcatus</name>
    <name type="common">Taiga tick</name>
    <dbReference type="NCBI Taxonomy" id="34615"/>
    <lineage>
        <taxon>Eukaryota</taxon>
        <taxon>Metazoa</taxon>
        <taxon>Ecdysozoa</taxon>
        <taxon>Arthropoda</taxon>
        <taxon>Chelicerata</taxon>
        <taxon>Arachnida</taxon>
        <taxon>Acari</taxon>
        <taxon>Parasitiformes</taxon>
        <taxon>Ixodida</taxon>
        <taxon>Ixodoidea</taxon>
        <taxon>Ixodidae</taxon>
        <taxon>Ixodinae</taxon>
        <taxon>Ixodes</taxon>
    </lineage>
</organism>
<reference evidence="1 2" key="1">
    <citation type="journal article" date="2020" name="Cell">
        <title>Large-Scale Comparative Analyses of Tick Genomes Elucidate Their Genetic Diversity and Vector Capacities.</title>
        <authorList>
            <consortium name="Tick Genome and Microbiome Consortium (TIGMIC)"/>
            <person name="Jia N."/>
            <person name="Wang J."/>
            <person name="Shi W."/>
            <person name="Du L."/>
            <person name="Sun Y."/>
            <person name="Zhan W."/>
            <person name="Jiang J.F."/>
            <person name="Wang Q."/>
            <person name="Zhang B."/>
            <person name="Ji P."/>
            <person name="Bell-Sakyi L."/>
            <person name="Cui X.M."/>
            <person name="Yuan T.T."/>
            <person name="Jiang B.G."/>
            <person name="Yang W.F."/>
            <person name="Lam T.T."/>
            <person name="Chang Q.C."/>
            <person name="Ding S.J."/>
            <person name="Wang X.J."/>
            <person name="Zhu J.G."/>
            <person name="Ruan X.D."/>
            <person name="Zhao L."/>
            <person name="Wei J.T."/>
            <person name="Ye R.Z."/>
            <person name="Que T.C."/>
            <person name="Du C.H."/>
            <person name="Zhou Y.H."/>
            <person name="Cheng J.X."/>
            <person name="Dai P.F."/>
            <person name="Guo W.B."/>
            <person name="Han X.H."/>
            <person name="Huang E.J."/>
            <person name="Li L.F."/>
            <person name="Wei W."/>
            <person name="Gao Y.C."/>
            <person name="Liu J.Z."/>
            <person name="Shao H.Z."/>
            <person name="Wang X."/>
            <person name="Wang C.C."/>
            <person name="Yang T.C."/>
            <person name="Huo Q.B."/>
            <person name="Li W."/>
            <person name="Chen H.Y."/>
            <person name="Chen S.E."/>
            <person name="Zhou L.G."/>
            <person name="Ni X.B."/>
            <person name="Tian J.H."/>
            <person name="Sheng Y."/>
            <person name="Liu T."/>
            <person name="Pan Y.S."/>
            <person name="Xia L.Y."/>
            <person name="Li J."/>
            <person name="Zhao F."/>
            <person name="Cao W.C."/>
        </authorList>
    </citation>
    <scope>NUCLEOTIDE SEQUENCE [LARGE SCALE GENOMIC DNA]</scope>
    <source>
        <strain evidence="1">Iper-2018</strain>
    </source>
</reference>
<dbReference type="EMBL" id="JABSTQ010006673">
    <property type="protein sequence ID" value="KAG0436851.1"/>
    <property type="molecule type" value="Genomic_DNA"/>
</dbReference>
<dbReference type="Proteomes" id="UP000805193">
    <property type="component" value="Unassembled WGS sequence"/>
</dbReference>
<comment type="caution">
    <text evidence="1">The sequence shown here is derived from an EMBL/GenBank/DDBJ whole genome shotgun (WGS) entry which is preliminary data.</text>
</comment>
<evidence type="ECO:0000313" key="2">
    <source>
        <dbReference type="Proteomes" id="UP000805193"/>
    </source>
</evidence>
<accession>A0AC60QMK0</accession>
<name>A0AC60QMK0_IXOPE</name>
<proteinExistence type="predicted"/>
<protein>
    <submittedName>
        <fullName evidence="1">Uncharacterized protein</fullName>
    </submittedName>
</protein>
<sequence length="470" mass="51763">MSTSEISSTCLDNVQRAVQNRSQPWVSWESKKRNIAPLDCKDPACSQSSSTPSVAEIADMDSETSTGEWNLVTRKRTKRTCSWSSTETVHPSKRQTDDFTIIFVPVNQETRLTSLSSLKLKETLKGICQESACQVRYNDRLNLIAVEVLNEQAEALLKTTDLCHIPVRPYLALPGPTTVGVIRDVDMDATEEQLEHNLRSESKIADIRRLGKSRVVKLTFQGSQLPNYVLLGYVRHPVLPYKEKPLQCHNCGGFGHKKVSCMRATACKRCGEHHEATDAMCQSQTFRCVNCKGDHEATSHACPKWIKERRILTYSKTNSIGFRAARSALEGQEESRSGEEDVQPEILSQQAKHLLKSRALTYASLTGGTHSLPPNKEAAHGSAGNGALAAATSEPPKQTSKQPPQTRQRSSTEEGDAEDKSASSGEAPGWTSIIRAAANIAFAILRNIEASWAHTVTTILRTRIPLLGVC</sequence>
<evidence type="ECO:0000313" key="1">
    <source>
        <dbReference type="EMBL" id="KAG0436851.1"/>
    </source>
</evidence>
<gene>
    <name evidence="1" type="ORF">HPB47_017729</name>
</gene>